<accession>A0A7X1KQB6</accession>
<dbReference type="CDD" id="cd03443">
    <property type="entry name" value="PaaI_thioesterase"/>
    <property type="match status" value="1"/>
</dbReference>
<dbReference type="AlphaFoldDB" id="A0A7X1KQB6"/>
<dbReference type="Gene3D" id="3.10.129.10">
    <property type="entry name" value="Hotdog Thioesterase"/>
    <property type="match status" value="1"/>
</dbReference>
<name>A0A7X1KQB6_9SPHN</name>
<dbReference type="InterPro" id="IPR006683">
    <property type="entry name" value="Thioestr_dom"/>
</dbReference>
<dbReference type="Pfam" id="PF03061">
    <property type="entry name" value="4HBT"/>
    <property type="match status" value="1"/>
</dbReference>
<comment type="caution">
    <text evidence="2">The sequence shown here is derived from an EMBL/GenBank/DDBJ whole genome shotgun (WGS) entry which is preliminary data.</text>
</comment>
<sequence length="154" mass="16380">MADGVPRSFRVEPSPDHPGWLSFAAPDAGGFNASVLGPTLARRESETVARVRIEPQRHLANAMGHVHGGALLGFSDMSLFAALRVLTGRDPSAAVTLDLTLQFIAPGKLDRPLDAVVELLRETGRLAFLRGVIEQDGTLVASFQSTVRKLGLAA</sequence>
<organism evidence="2 3">
    <name type="scientific">Novosphingobium piscinae</name>
    <dbReference type="NCBI Taxonomy" id="1507448"/>
    <lineage>
        <taxon>Bacteria</taxon>
        <taxon>Pseudomonadati</taxon>
        <taxon>Pseudomonadota</taxon>
        <taxon>Alphaproteobacteria</taxon>
        <taxon>Sphingomonadales</taxon>
        <taxon>Sphingomonadaceae</taxon>
        <taxon>Novosphingobium</taxon>
    </lineage>
</organism>
<dbReference type="GO" id="GO:0016790">
    <property type="term" value="F:thiolester hydrolase activity"/>
    <property type="evidence" value="ECO:0007669"/>
    <property type="project" value="UniProtKB-ARBA"/>
</dbReference>
<gene>
    <name evidence="2" type="ORF">H7F53_10615</name>
</gene>
<evidence type="ECO:0000313" key="2">
    <source>
        <dbReference type="EMBL" id="MBC2669597.1"/>
    </source>
</evidence>
<dbReference type="EMBL" id="JACLAX010000009">
    <property type="protein sequence ID" value="MBC2669597.1"/>
    <property type="molecule type" value="Genomic_DNA"/>
</dbReference>
<dbReference type="RefSeq" id="WP_185679455.1">
    <property type="nucleotide sequence ID" value="NZ_JACLAX010000009.1"/>
</dbReference>
<dbReference type="InterPro" id="IPR029069">
    <property type="entry name" value="HotDog_dom_sf"/>
</dbReference>
<evidence type="ECO:0000259" key="1">
    <source>
        <dbReference type="Pfam" id="PF03061"/>
    </source>
</evidence>
<evidence type="ECO:0000313" key="3">
    <source>
        <dbReference type="Proteomes" id="UP000551327"/>
    </source>
</evidence>
<keyword evidence="3" id="KW-1185">Reference proteome</keyword>
<dbReference type="Proteomes" id="UP000551327">
    <property type="component" value="Unassembled WGS sequence"/>
</dbReference>
<dbReference type="SUPFAM" id="SSF54637">
    <property type="entry name" value="Thioesterase/thiol ester dehydrase-isomerase"/>
    <property type="match status" value="1"/>
</dbReference>
<proteinExistence type="predicted"/>
<reference evidence="2 3" key="1">
    <citation type="submission" date="2020-08" db="EMBL/GenBank/DDBJ databases">
        <title>The genome sequence of type strain Novosphingobium piscinae KCTC 42194.</title>
        <authorList>
            <person name="Liu Y."/>
        </authorList>
    </citation>
    <scope>NUCLEOTIDE SEQUENCE [LARGE SCALE GENOMIC DNA]</scope>
    <source>
        <strain evidence="2 3">KCTC 42194</strain>
    </source>
</reference>
<feature type="domain" description="Thioesterase" evidence="1">
    <location>
        <begin position="63"/>
        <end position="138"/>
    </location>
</feature>
<protein>
    <submittedName>
        <fullName evidence="2">PaaI family thioesterase</fullName>
    </submittedName>
</protein>